<dbReference type="Proteomes" id="UP000238479">
    <property type="component" value="Chromosome 4"/>
</dbReference>
<evidence type="ECO:0000256" key="3">
    <source>
        <dbReference type="SAM" id="SignalP"/>
    </source>
</evidence>
<name>A0A2P6R0G9_ROSCH</name>
<reference evidence="4 5" key="1">
    <citation type="journal article" date="2018" name="Nat. Genet.">
        <title>The Rosa genome provides new insights in the design of modern roses.</title>
        <authorList>
            <person name="Bendahmane M."/>
        </authorList>
    </citation>
    <scope>NUCLEOTIDE SEQUENCE [LARGE SCALE GENOMIC DNA]</scope>
    <source>
        <strain evidence="5">cv. Old Blush</strain>
    </source>
</reference>
<dbReference type="AlphaFoldDB" id="A0A2P6R0G9"/>
<feature type="chain" id="PRO_5015151421" evidence="3">
    <location>
        <begin position="24"/>
        <end position="161"/>
    </location>
</feature>
<sequence>MKSLKVFLLVVAMLMALAVTLSATLVEDELFSNKETKAANDHETFDDDLPLDAKSQGKTSLRGTSSVFLGSREVTTSSCDKNPKVCRAAANSPKSHCCHNKCVDVKTDRLNCGKCGVKCKHAEICCNGHVVHTMSDKKHCGSCDNHCKRGGSCAFGMCSYA</sequence>
<evidence type="ECO:0000256" key="1">
    <source>
        <dbReference type="ARBA" id="ARBA00006010"/>
    </source>
</evidence>
<proteinExistence type="inferred from homology"/>
<gene>
    <name evidence="4" type="ORF">RchiOBHm_Chr4g0430681</name>
</gene>
<evidence type="ECO:0000313" key="5">
    <source>
        <dbReference type="Proteomes" id="UP000238479"/>
    </source>
</evidence>
<accession>A0A2P6R0G9</accession>
<protein>
    <submittedName>
        <fullName evidence="4">Putative stigma-specific protein Stig1</fullName>
    </submittedName>
</protein>
<comment type="caution">
    <text evidence="4">The sequence shown here is derived from an EMBL/GenBank/DDBJ whole genome shotgun (WGS) entry which is preliminary data.</text>
</comment>
<keyword evidence="5" id="KW-1185">Reference proteome</keyword>
<dbReference type="STRING" id="74649.A0A2P6R0G9"/>
<evidence type="ECO:0000313" key="4">
    <source>
        <dbReference type="EMBL" id="PRQ39940.1"/>
    </source>
</evidence>
<dbReference type="Pfam" id="PF04885">
    <property type="entry name" value="Stig1"/>
    <property type="match status" value="1"/>
</dbReference>
<dbReference type="InterPro" id="IPR006969">
    <property type="entry name" value="Stig-like"/>
</dbReference>
<dbReference type="OMA" id="AEICCNG"/>
<organism evidence="4 5">
    <name type="scientific">Rosa chinensis</name>
    <name type="common">China rose</name>
    <dbReference type="NCBI Taxonomy" id="74649"/>
    <lineage>
        <taxon>Eukaryota</taxon>
        <taxon>Viridiplantae</taxon>
        <taxon>Streptophyta</taxon>
        <taxon>Embryophyta</taxon>
        <taxon>Tracheophyta</taxon>
        <taxon>Spermatophyta</taxon>
        <taxon>Magnoliopsida</taxon>
        <taxon>eudicotyledons</taxon>
        <taxon>Gunneridae</taxon>
        <taxon>Pentapetalae</taxon>
        <taxon>rosids</taxon>
        <taxon>fabids</taxon>
        <taxon>Rosales</taxon>
        <taxon>Rosaceae</taxon>
        <taxon>Rosoideae</taxon>
        <taxon>Rosoideae incertae sedis</taxon>
        <taxon>Rosa</taxon>
    </lineage>
</organism>
<feature type="signal peptide" evidence="3">
    <location>
        <begin position="1"/>
        <end position="23"/>
    </location>
</feature>
<dbReference type="EMBL" id="PDCK01000042">
    <property type="protein sequence ID" value="PRQ39940.1"/>
    <property type="molecule type" value="Genomic_DNA"/>
</dbReference>
<dbReference type="PANTHER" id="PTHR33227">
    <property type="entry name" value="STIGMA-SPECIFIC STIG1-LIKE PROTEIN 3"/>
    <property type="match status" value="1"/>
</dbReference>
<comment type="similarity">
    <text evidence="1">Belongs to the STIG1 family.</text>
</comment>
<dbReference type="PANTHER" id="PTHR33227:SF21">
    <property type="entry name" value="F12F1.21 PROTEIN"/>
    <property type="match status" value="1"/>
</dbReference>
<dbReference type="Gramene" id="PRQ39940">
    <property type="protein sequence ID" value="PRQ39940"/>
    <property type="gene ID" value="RchiOBHm_Chr4g0430681"/>
</dbReference>
<evidence type="ECO:0000256" key="2">
    <source>
        <dbReference type="ARBA" id="ARBA00022729"/>
    </source>
</evidence>
<keyword evidence="2 3" id="KW-0732">Signal</keyword>